<feature type="domain" description="Glycoside hydrolase GH146 substrate-binding" evidence="5">
    <location>
        <begin position="652"/>
        <end position="783"/>
    </location>
</feature>
<evidence type="ECO:0000313" key="8">
    <source>
        <dbReference type="Proteomes" id="UP000308528"/>
    </source>
</evidence>
<proteinExistence type="predicted"/>
<feature type="signal peptide" evidence="2">
    <location>
        <begin position="1"/>
        <end position="19"/>
    </location>
</feature>
<feature type="domain" description="Non-reducing end beta-L-arabinofuranosidase-like GH127 catalytic" evidence="3">
    <location>
        <begin position="31"/>
        <end position="412"/>
    </location>
</feature>
<dbReference type="AlphaFoldDB" id="A0A4S4NB64"/>
<sequence>MKYAGLVAFLLLCGSRLCAQHGGPQLFPLSAVRLEESPFLNAEERDRDYLLALDPDRLLAPYLQEAGLTPRQPGYGNWEASGLGGHVGGHYVSALAMLYAATGTDTVRARLEYMLDGLERAQKAGGDGYLGGVPGGRDIWPELAAGEIEAERFSLNGKWVPWYNLHKTFAGLRDAWQYAGSERAGKMFVALGEWAYALLAPLTDEQLQRIVYAEPGGMNESFADLAAVTGDDKFLELARRFSDRELLDPLLAGESRLTGLHANTQIPKVIGYERIAKLSGDSSWHRAARDFWETVVAERTVAIGGNSVREHFHSADDFSAMIEDVQGPETCNTYNMLRLSRQLYEAEGDARYLAYYERALYNHILASQHPEHGGLVYFTPMRPDHYRVYSSPQQSFWCCVGSGLENHTKYGELIYAHHGPDSLLVNLFIPSTLDWPERGLRVSQRNTFPDEAGSSLTIKAAPAGPFTVLLRRPEWATDGRLRATVNGEPVAGTGSGYVTIRREWRVGDRIEWELPMHTTLEGLPDGSAWYAVVHGPLVMAAPTSSTDLDGLIADDSRMGHVAAGPTRPLSDAPVLVGHDPREIAEAFQIIAGTPLGLAAPDVIYPATVSQRALIPFYRVHDTRYVIYWRVTDRETLDAWRKLQQREEAESRRLDERTVDRVSPGEQQPEVEHDYTGTMTESGTRDGRHWRRARDRFAYTLRDHSETADRLRVTYYGSDTDYAFDLFVGNTKVATVRPAGDRGPIFYSEEYALPAGLDKPDGFRVSFRAHAGSATAAIYDVRLLRE</sequence>
<evidence type="ECO:0000259" key="4">
    <source>
        <dbReference type="Pfam" id="PF16375"/>
    </source>
</evidence>
<reference evidence="7 8" key="1">
    <citation type="submission" date="2019-04" db="EMBL/GenBank/DDBJ databases">
        <title>Lewinella litorea sp. nov., isolated from a marine sand.</title>
        <authorList>
            <person name="Yoon J.-H."/>
        </authorList>
    </citation>
    <scope>NUCLEOTIDE SEQUENCE [LARGE SCALE GENOMIC DNA]</scope>
    <source>
        <strain evidence="7 8">HSMS-39</strain>
    </source>
</reference>
<dbReference type="InterPro" id="IPR008928">
    <property type="entry name" value="6-hairpin_glycosidase_sf"/>
</dbReference>
<dbReference type="Pfam" id="PF20620">
    <property type="entry name" value="DUF6805"/>
    <property type="match status" value="1"/>
</dbReference>
<dbReference type="InterPro" id="IPR032275">
    <property type="entry name" value="DUF4986"/>
</dbReference>
<feature type="chain" id="PRO_5020987019" evidence="2">
    <location>
        <begin position="20"/>
        <end position="785"/>
    </location>
</feature>
<dbReference type="PANTHER" id="PTHR31151:SF0">
    <property type="entry name" value="PROLINE-TRNA LIGASE (DUF1680)"/>
    <property type="match status" value="1"/>
</dbReference>
<dbReference type="GO" id="GO:0005975">
    <property type="term" value="P:carbohydrate metabolic process"/>
    <property type="evidence" value="ECO:0007669"/>
    <property type="project" value="InterPro"/>
</dbReference>
<evidence type="ECO:0000256" key="1">
    <source>
        <dbReference type="SAM" id="MobiDB-lite"/>
    </source>
</evidence>
<comment type="caution">
    <text evidence="7">The sequence shown here is derived from an EMBL/GenBank/DDBJ whole genome shotgun (WGS) entry which is preliminary data.</text>
</comment>
<evidence type="ECO:0000259" key="5">
    <source>
        <dbReference type="Pfam" id="PF20620"/>
    </source>
</evidence>
<evidence type="ECO:0000256" key="2">
    <source>
        <dbReference type="SAM" id="SignalP"/>
    </source>
</evidence>
<dbReference type="OrthoDB" id="9757939at2"/>
<dbReference type="Proteomes" id="UP000308528">
    <property type="component" value="Unassembled WGS sequence"/>
</dbReference>
<gene>
    <name evidence="7" type="ORF">E4021_14880</name>
</gene>
<dbReference type="SUPFAM" id="SSF48208">
    <property type="entry name" value="Six-hairpin glycosidases"/>
    <property type="match status" value="1"/>
</dbReference>
<dbReference type="Pfam" id="PF07944">
    <property type="entry name" value="Beta-AFase-like_GH127_cat"/>
    <property type="match status" value="1"/>
</dbReference>
<dbReference type="Pfam" id="PF20736">
    <property type="entry name" value="Glyco_hydro127M"/>
    <property type="match status" value="1"/>
</dbReference>
<protein>
    <submittedName>
        <fullName evidence="7">Glycosyl hydrolase</fullName>
    </submittedName>
</protein>
<dbReference type="InterPro" id="IPR012878">
    <property type="entry name" value="Beta-AFase-like_GH127_cat"/>
</dbReference>
<evidence type="ECO:0000259" key="6">
    <source>
        <dbReference type="Pfam" id="PF20736"/>
    </source>
</evidence>
<keyword evidence="8" id="KW-1185">Reference proteome</keyword>
<feature type="domain" description="DUF4986" evidence="4">
    <location>
        <begin position="546"/>
        <end position="628"/>
    </location>
</feature>
<dbReference type="InterPro" id="IPR046544">
    <property type="entry name" value="GH146_SB_dom"/>
</dbReference>
<evidence type="ECO:0000313" key="7">
    <source>
        <dbReference type="EMBL" id="THH36549.1"/>
    </source>
</evidence>
<feature type="region of interest" description="Disordered" evidence="1">
    <location>
        <begin position="645"/>
        <end position="686"/>
    </location>
</feature>
<evidence type="ECO:0000259" key="3">
    <source>
        <dbReference type="Pfam" id="PF07944"/>
    </source>
</evidence>
<feature type="compositionally biased region" description="Basic and acidic residues" evidence="1">
    <location>
        <begin position="645"/>
        <end position="659"/>
    </location>
</feature>
<keyword evidence="7" id="KW-0378">Hydrolase</keyword>
<dbReference type="Pfam" id="PF16375">
    <property type="entry name" value="DUF4986"/>
    <property type="match status" value="1"/>
</dbReference>
<dbReference type="GO" id="GO:0016787">
    <property type="term" value="F:hydrolase activity"/>
    <property type="evidence" value="ECO:0007669"/>
    <property type="project" value="UniProtKB-KW"/>
</dbReference>
<dbReference type="PANTHER" id="PTHR31151">
    <property type="entry name" value="PROLINE-TRNA LIGASE (DUF1680)"/>
    <property type="match status" value="1"/>
</dbReference>
<dbReference type="EMBL" id="SRSF01000008">
    <property type="protein sequence ID" value="THH36549.1"/>
    <property type="molecule type" value="Genomic_DNA"/>
</dbReference>
<organism evidence="7 8">
    <name type="scientific">Neolewinella litorea</name>
    <dbReference type="NCBI Taxonomy" id="2562452"/>
    <lineage>
        <taxon>Bacteria</taxon>
        <taxon>Pseudomonadati</taxon>
        <taxon>Bacteroidota</taxon>
        <taxon>Saprospiria</taxon>
        <taxon>Saprospirales</taxon>
        <taxon>Lewinellaceae</taxon>
        <taxon>Neolewinella</taxon>
    </lineage>
</organism>
<name>A0A4S4NB64_9BACT</name>
<dbReference type="InterPro" id="IPR049046">
    <property type="entry name" value="Beta-AFase-like_GH127_middle"/>
</dbReference>
<accession>A0A4S4NB64</accession>
<keyword evidence="2" id="KW-0732">Signal</keyword>
<dbReference type="RefSeq" id="WP_136460168.1">
    <property type="nucleotide sequence ID" value="NZ_SRSF01000008.1"/>
</dbReference>
<feature type="domain" description="Non-reducing end beta-L-arabinofuranosidase-like GH127 middle" evidence="6">
    <location>
        <begin position="423"/>
        <end position="516"/>
    </location>
</feature>